<dbReference type="EMBL" id="MU118017">
    <property type="protein sequence ID" value="KAF9648226.1"/>
    <property type="molecule type" value="Genomic_DNA"/>
</dbReference>
<comment type="caution">
    <text evidence="1">The sequence shown here is derived from an EMBL/GenBank/DDBJ whole genome shotgun (WGS) entry which is preliminary data.</text>
</comment>
<organism evidence="1 2">
    <name type="scientific">Thelephora ganbajun</name>
    <name type="common">Ganba fungus</name>
    <dbReference type="NCBI Taxonomy" id="370292"/>
    <lineage>
        <taxon>Eukaryota</taxon>
        <taxon>Fungi</taxon>
        <taxon>Dikarya</taxon>
        <taxon>Basidiomycota</taxon>
        <taxon>Agaricomycotina</taxon>
        <taxon>Agaricomycetes</taxon>
        <taxon>Thelephorales</taxon>
        <taxon>Thelephoraceae</taxon>
        <taxon>Thelephora</taxon>
    </lineage>
</organism>
<accession>A0ACB6ZGJ2</accession>
<dbReference type="Proteomes" id="UP000886501">
    <property type="component" value="Unassembled WGS sequence"/>
</dbReference>
<name>A0ACB6ZGJ2_THEGA</name>
<reference evidence="1" key="2">
    <citation type="journal article" date="2020" name="Nat. Commun.">
        <title>Large-scale genome sequencing of mycorrhizal fungi provides insights into the early evolution of symbiotic traits.</title>
        <authorList>
            <person name="Miyauchi S."/>
            <person name="Kiss E."/>
            <person name="Kuo A."/>
            <person name="Drula E."/>
            <person name="Kohler A."/>
            <person name="Sanchez-Garcia M."/>
            <person name="Morin E."/>
            <person name="Andreopoulos B."/>
            <person name="Barry K.W."/>
            <person name="Bonito G."/>
            <person name="Buee M."/>
            <person name="Carver A."/>
            <person name="Chen C."/>
            <person name="Cichocki N."/>
            <person name="Clum A."/>
            <person name="Culley D."/>
            <person name="Crous P.W."/>
            <person name="Fauchery L."/>
            <person name="Girlanda M."/>
            <person name="Hayes R.D."/>
            <person name="Keri Z."/>
            <person name="LaButti K."/>
            <person name="Lipzen A."/>
            <person name="Lombard V."/>
            <person name="Magnuson J."/>
            <person name="Maillard F."/>
            <person name="Murat C."/>
            <person name="Nolan M."/>
            <person name="Ohm R.A."/>
            <person name="Pangilinan J."/>
            <person name="Pereira M.F."/>
            <person name="Perotto S."/>
            <person name="Peter M."/>
            <person name="Pfister S."/>
            <person name="Riley R."/>
            <person name="Sitrit Y."/>
            <person name="Stielow J.B."/>
            <person name="Szollosi G."/>
            <person name="Zifcakova L."/>
            <person name="Stursova M."/>
            <person name="Spatafora J.W."/>
            <person name="Tedersoo L."/>
            <person name="Vaario L.M."/>
            <person name="Yamada A."/>
            <person name="Yan M."/>
            <person name="Wang P."/>
            <person name="Xu J."/>
            <person name="Bruns T."/>
            <person name="Baldrian P."/>
            <person name="Vilgalys R."/>
            <person name="Dunand C."/>
            <person name="Henrissat B."/>
            <person name="Grigoriev I.V."/>
            <person name="Hibbett D."/>
            <person name="Nagy L.G."/>
            <person name="Martin F.M."/>
        </authorList>
    </citation>
    <scope>NUCLEOTIDE SEQUENCE</scope>
    <source>
        <strain evidence="1">P2</strain>
    </source>
</reference>
<proteinExistence type="predicted"/>
<sequence>MRSGLLNITGIDVEWSASTLLHFFRSSTMTVLHREDPSVEITASVPRGIMRRLWRTGCHYPYKGIKVKQSFADKYKVFCAWVFLPEVCALQRMIDDLKGTPIEERTLKRVLLLPNTITLYRYHVSGIWRQDLSHGGSRAVGIFETQASIACIVWGNAVHFRNILRGWETHLKRSPGADTPFVVNMLEYARAQLHLADELLELMDPALKQPWVSIGKTHRLGWVGIGLLINFDAVAFI</sequence>
<protein>
    <submittedName>
        <fullName evidence="1">Uncharacterized protein</fullName>
    </submittedName>
</protein>
<evidence type="ECO:0000313" key="2">
    <source>
        <dbReference type="Proteomes" id="UP000886501"/>
    </source>
</evidence>
<evidence type="ECO:0000313" key="1">
    <source>
        <dbReference type="EMBL" id="KAF9648226.1"/>
    </source>
</evidence>
<gene>
    <name evidence="1" type="ORF">BDM02DRAFT_2328745</name>
</gene>
<reference evidence="1" key="1">
    <citation type="submission" date="2019-10" db="EMBL/GenBank/DDBJ databases">
        <authorList>
            <consortium name="DOE Joint Genome Institute"/>
            <person name="Kuo A."/>
            <person name="Miyauchi S."/>
            <person name="Kiss E."/>
            <person name="Drula E."/>
            <person name="Kohler A."/>
            <person name="Sanchez-Garcia M."/>
            <person name="Andreopoulos B."/>
            <person name="Barry K.W."/>
            <person name="Bonito G."/>
            <person name="Buee M."/>
            <person name="Carver A."/>
            <person name="Chen C."/>
            <person name="Cichocki N."/>
            <person name="Clum A."/>
            <person name="Culley D."/>
            <person name="Crous P.W."/>
            <person name="Fauchery L."/>
            <person name="Girlanda M."/>
            <person name="Hayes R."/>
            <person name="Keri Z."/>
            <person name="Labutti K."/>
            <person name="Lipzen A."/>
            <person name="Lombard V."/>
            <person name="Magnuson J."/>
            <person name="Maillard F."/>
            <person name="Morin E."/>
            <person name="Murat C."/>
            <person name="Nolan M."/>
            <person name="Ohm R."/>
            <person name="Pangilinan J."/>
            <person name="Pereira M."/>
            <person name="Perotto S."/>
            <person name="Peter M."/>
            <person name="Riley R."/>
            <person name="Sitrit Y."/>
            <person name="Stielow B."/>
            <person name="Szollosi G."/>
            <person name="Zifcakova L."/>
            <person name="Stursova M."/>
            <person name="Spatafora J.W."/>
            <person name="Tedersoo L."/>
            <person name="Vaario L.-M."/>
            <person name="Yamada A."/>
            <person name="Yan M."/>
            <person name="Wang P."/>
            <person name="Xu J."/>
            <person name="Bruns T."/>
            <person name="Baldrian P."/>
            <person name="Vilgalys R."/>
            <person name="Henrissat B."/>
            <person name="Grigoriev I.V."/>
            <person name="Hibbett D."/>
            <person name="Nagy L.G."/>
            <person name="Martin F.M."/>
        </authorList>
    </citation>
    <scope>NUCLEOTIDE SEQUENCE</scope>
    <source>
        <strain evidence="1">P2</strain>
    </source>
</reference>
<keyword evidence="2" id="KW-1185">Reference proteome</keyword>